<dbReference type="EMBL" id="JACHIR010000001">
    <property type="protein sequence ID" value="MBB5889894.1"/>
    <property type="molecule type" value="Genomic_DNA"/>
</dbReference>
<name>A0A7W9KDP0_9PSEU</name>
<keyword evidence="3" id="KW-1185">Reference proteome</keyword>
<keyword evidence="1" id="KW-0472">Membrane</keyword>
<dbReference type="RefSeq" id="WP_184859020.1">
    <property type="nucleotide sequence ID" value="NZ_BAAAWY010000008.1"/>
</dbReference>
<dbReference type="Proteomes" id="UP000585638">
    <property type="component" value="Unassembled WGS sequence"/>
</dbReference>
<feature type="transmembrane region" description="Helical" evidence="1">
    <location>
        <begin position="75"/>
        <end position="105"/>
    </location>
</feature>
<evidence type="ECO:0000313" key="2">
    <source>
        <dbReference type="EMBL" id="MBB5889894.1"/>
    </source>
</evidence>
<evidence type="ECO:0000313" key="3">
    <source>
        <dbReference type="Proteomes" id="UP000585638"/>
    </source>
</evidence>
<reference evidence="2 3" key="1">
    <citation type="submission" date="2020-08" db="EMBL/GenBank/DDBJ databases">
        <title>Sequencing the genomes of 1000 actinobacteria strains.</title>
        <authorList>
            <person name="Klenk H.-P."/>
        </authorList>
    </citation>
    <scope>NUCLEOTIDE SEQUENCE [LARGE SCALE GENOMIC DNA]</scope>
    <source>
        <strain evidence="2 3">DSM 43851</strain>
    </source>
</reference>
<proteinExistence type="predicted"/>
<comment type="caution">
    <text evidence="2">The sequence shown here is derived from an EMBL/GenBank/DDBJ whole genome shotgun (WGS) entry which is preliminary data.</text>
</comment>
<organism evidence="2 3">
    <name type="scientific">Kutzneria kofuensis</name>
    <dbReference type="NCBI Taxonomy" id="103725"/>
    <lineage>
        <taxon>Bacteria</taxon>
        <taxon>Bacillati</taxon>
        <taxon>Actinomycetota</taxon>
        <taxon>Actinomycetes</taxon>
        <taxon>Pseudonocardiales</taxon>
        <taxon>Pseudonocardiaceae</taxon>
        <taxon>Kutzneria</taxon>
    </lineage>
</organism>
<gene>
    <name evidence="2" type="ORF">BJ998_001090</name>
</gene>
<accession>A0A7W9KDP0</accession>
<evidence type="ECO:0000256" key="1">
    <source>
        <dbReference type="SAM" id="Phobius"/>
    </source>
</evidence>
<sequence>MTDERWCFRHFNGMTGRRRLLLRGQRPLPEHSASRLILPTLETPWLIRSIAWSVIAVQLSRALTVIDRSRMRAIAVVLVAALHVSIIVAMRLPSFGLIMIAFSLVA</sequence>
<protein>
    <submittedName>
        <fullName evidence="2">Uncharacterized protein</fullName>
    </submittedName>
</protein>
<dbReference type="AlphaFoldDB" id="A0A7W9KDP0"/>
<keyword evidence="1" id="KW-1133">Transmembrane helix</keyword>
<keyword evidence="1" id="KW-0812">Transmembrane</keyword>